<keyword evidence="1" id="KW-0472">Membrane</keyword>
<evidence type="ECO:0000256" key="1">
    <source>
        <dbReference type="SAM" id="Phobius"/>
    </source>
</evidence>
<dbReference type="EMBL" id="CACRSS010000003">
    <property type="protein sequence ID" value="VYS97239.1"/>
    <property type="molecule type" value="Genomic_DNA"/>
</dbReference>
<evidence type="ECO:0000313" key="2">
    <source>
        <dbReference type="EMBL" id="VYS97239.1"/>
    </source>
</evidence>
<proteinExistence type="predicted"/>
<organism evidence="2">
    <name type="scientific">Akkermansia muciniphila</name>
    <dbReference type="NCBI Taxonomy" id="239935"/>
    <lineage>
        <taxon>Bacteria</taxon>
        <taxon>Pseudomonadati</taxon>
        <taxon>Verrucomicrobiota</taxon>
        <taxon>Verrucomicrobiia</taxon>
        <taxon>Verrucomicrobiales</taxon>
        <taxon>Akkermansiaceae</taxon>
        <taxon>Akkermansia</taxon>
    </lineage>
</organism>
<sequence>MKKKKGYYYYYDIIDGKVNWKNEKKVFILTNIKIRYYLFYVIYIIFRNVRNLSNQILEKIYYYFVNVLLSKCLSEKQSLGLSKLLEKIER</sequence>
<accession>A0A6N2SW03</accession>
<reference evidence="2" key="1">
    <citation type="submission" date="2019-11" db="EMBL/GenBank/DDBJ databases">
        <authorList>
            <person name="Feng L."/>
        </authorList>
    </citation>
    <scope>NUCLEOTIDE SEQUENCE</scope>
    <source>
        <strain evidence="2">AMuciniphilaLFYP55</strain>
    </source>
</reference>
<name>A0A6N2SW03_9BACT</name>
<gene>
    <name evidence="2" type="ORF">AMLFYP55_02312</name>
</gene>
<protein>
    <submittedName>
        <fullName evidence="2">Uncharacterized protein</fullName>
    </submittedName>
</protein>
<feature type="transmembrane region" description="Helical" evidence="1">
    <location>
        <begin position="26"/>
        <end position="46"/>
    </location>
</feature>
<dbReference type="AlphaFoldDB" id="A0A6N2SW03"/>
<keyword evidence="1" id="KW-1133">Transmembrane helix</keyword>
<keyword evidence="1" id="KW-0812">Transmembrane</keyword>